<evidence type="ECO:0000256" key="2">
    <source>
        <dbReference type="ARBA" id="ARBA00022679"/>
    </source>
</evidence>
<feature type="domain" description="GHMP kinase C-terminal" evidence="9">
    <location>
        <begin position="279"/>
        <end position="361"/>
    </location>
</feature>
<dbReference type="InterPro" id="IPR019539">
    <property type="entry name" value="GalKase_N"/>
</dbReference>
<accession>A0ABZ0K1B9</accession>
<evidence type="ECO:0000256" key="1">
    <source>
        <dbReference type="ARBA" id="ARBA00006566"/>
    </source>
</evidence>
<evidence type="ECO:0000259" key="10">
    <source>
        <dbReference type="Pfam" id="PF10509"/>
    </source>
</evidence>
<gene>
    <name evidence="11" type="primary">galK</name>
    <name evidence="11" type="ORF">RGE70_01735</name>
</gene>
<dbReference type="Pfam" id="PF10509">
    <property type="entry name" value="GalKase_gal_bdg"/>
    <property type="match status" value="1"/>
</dbReference>
<dbReference type="Gene3D" id="3.30.70.890">
    <property type="entry name" value="GHMP kinase, C-terminal domain"/>
    <property type="match status" value="1"/>
</dbReference>
<dbReference type="PROSITE" id="PS00627">
    <property type="entry name" value="GHMP_KINASES_ATP"/>
    <property type="match status" value="1"/>
</dbReference>
<dbReference type="RefSeq" id="WP_310469839.1">
    <property type="nucleotide sequence ID" value="NZ_CP136522.1"/>
</dbReference>
<dbReference type="PIRSF" id="PIRSF000530">
    <property type="entry name" value="Galactokinase"/>
    <property type="match status" value="1"/>
</dbReference>
<dbReference type="SUPFAM" id="SSF54211">
    <property type="entry name" value="Ribosomal protein S5 domain 2-like"/>
    <property type="match status" value="1"/>
</dbReference>
<dbReference type="InterPro" id="IPR006206">
    <property type="entry name" value="Mevalonate/galactokinase"/>
</dbReference>
<keyword evidence="12" id="KW-1185">Reference proteome</keyword>
<dbReference type="InterPro" id="IPR006203">
    <property type="entry name" value="GHMP_knse_ATP-bd_CS"/>
</dbReference>
<dbReference type="PANTHER" id="PTHR10457">
    <property type="entry name" value="MEVALONATE KINASE/GALACTOKINASE"/>
    <property type="match status" value="1"/>
</dbReference>
<evidence type="ECO:0000259" key="8">
    <source>
        <dbReference type="Pfam" id="PF00288"/>
    </source>
</evidence>
<keyword evidence="6" id="KW-0119">Carbohydrate metabolism</keyword>
<name>A0ABZ0K1B9_9GAMM</name>
<dbReference type="EC" id="2.7.1.6" evidence="7"/>
<dbReference type="NCBIfam" id="TIGR00131">
    <property type="entry name" value="gal_kin"/>
    <property type="match status" value="1"/>
</dbReference>
<dbReference type="PRINTS" id="PR00473">
    <property type="entry name" value="GALCTOKINASE"/>
</dbReference>
<evidence type="ECO:0000256" key="4">
    <source>
        <dbReference type="ARBA" id="ARBA00022777"/>
    </source>
</evidence>
<dbReference type="EMBL" id="CP136522">
    <property type="protein sequence ID" value="WOT05576.1"/>
    <property type="molecule type" value="Genomic_DNA"/>
</dbReference>
<keyword evidence="4" id="KW-0418">Kinase</keyword>
<evidence type="ECO:0000256" key="5">
    <source>
        <dbReference type="ARBA" id="ARBA00022840"/>
    </source>
</evidence>
<evidence type="ECO:0000256" key="6">
    <source>
        <dbReference type="ARBA" id="ARBA00023144"/>
    </source>
</evidence>
<keyword evidence="2 11" id="KW-0808">Transferase</keyword>
<protein>
    <recommendedName>
        <fullName evidence="7">Galactokinase</fullName>
        <ecNumber evidence="7">2.7.1.6</ecNumber>
    </recommendedName>
</protein>
<organism evidence="11 12">
    <name type="scientific">Shewanella youngdeokensis</name>
    <dbReference type="NCBI Taxonomy" id="2999068"/>
    <lineage>
        <taxon>Bacteria</taxon>
        <taxon>Pseudomonadati</taxon>
        <taxon>Pseudomonadota</taxon>
        <taxon>Gammaproteobacteria</taxon>
        <taxon>Alteromonadales</taxon>
        <taxon>Shewanellaceae</taxon>
        <taxon>Shewanella</taxon>
    </lineage>
</organism>
<dbReference type="Gene3D" id="3.30.230.10">
    <property type="match status" value="1"/>
</dbReference>
<dbReference type="InterPro" id="IPR014721">
    <property type="entry name" value="Ribsml_uS5_D2-typ_fold_subgr"/>
</dbReference>
<dbReference type="InterPro" id="IPR000705">
    <property type="entry name" value="Galactokinase"/>
</dbReference>
<dbReference type="InterPro" id="IPR020568">
    <property type="entry name" value="Ribosomal_Su5_D2-typ_SF"/>
</dbReference>
<dbReference type="InterPro" id="IPR006204">
    <property type="entry name" value="GHMP_kinase_N_dom"/>
</dbReference>
<dbReference type="Proteomes" id="UP001529491">
    <property type="component" value="Chromosome"/>
</dbReference>
<proteinExistence type="inferred from homology"/>
<evidence type="ECO:0000256" key="3">
    <source>
        <dbReference type="ARBA" id="ARBA00022741"/>
    </source>
</evidence>
<reference evidence="11 12" key="1">
    <citation type="submission" date="2023-10" db="EMBL/GenBank/DDBJ databases">
        <title>Complete genome sequence of Shewanella sp. DAU334.</title>
        <authorList>
            <person name="Lee Y.-S."/>
            <person name="Jeong H.-R."/>
            <person name="Hwang E.-J."/>
            <person name="Choi Y.-L."/>
            <person name="Kim G.-D."/>
        </authorList>
    </citation>
    <scope>NUCLEOTIDE SEQUENCE [LARGE SCALE GENOMIC DNA]</scope>
    <source>
        <strain evidence="11 12">DAU334</strain>
    </source>
</reference>
<evidence type="ECO:0000313" key="11">
    <source>
        <dbReference type="EMBL" id="WOT05576.1"/>
    </source>
</evidence>
<evidence type="ECO:0000259" key="9">
    <source>
        <dbReference type="Pfam" id="PF08544"/>
    </source>
</evidence>
<dbReference type="Pfam" id="PF08544">
    <property type="entry name" value="GHMP_kinases_C"/>
    <property type="match status" value="1"/>
</dbReference>
<dbReference type="PRINTS" id="PR00959">
    <property type="entry name" value="MEVGALKINASE"/>
</dbReference>
<feature type="domain" description="Galactokinase N-terminal" evidence="10">
    <location>
        <begin position="11"/>
        <end position="59"/>
    </location>
</feature>
<comment type="similarity">
    <text evidence="1">Belongs to the GHMP kinase family. GalK subfamily.</text>
</comment>
<dbReference type="GO" id="GO:0004335">
    <property type="term" value="F:galactokinase activity"/>
    <property type="evidence" value="ECO:0007669"/>
    <property type="project" value="UniProtKB-EC"/>
</dbReference>
<dbReference type="PROSITE" id="PS00106">
    <property type="entry name" value="GALACTOKINASE"/>
    <property type="match status" value="1"/>
</dbReference>
<dbReference type="PANTHER" id="PTHR10457:SF7">
    <property type="entry name" value="GALACTOKINASE-RELATED"/>
    <property type="match status" value="1"/>
</dbReference>
<evidence type="ECO:0000313" key="12">
    <source>
        <dbReference type="Proteomes" id="UP001529491"/>
    </source>
</evidence>
<dbReference type="Pfam" id="PF00288">
    <property type="entry name" value="GHMP_kinases_N"/>
    <property type="match status" value="1"/>
</dbReference>
<dbReference type="SUPFAM" id="SSF55060">
    <property type="entry name" value="GHMP Kinase, C-terminal domain"/>
    <property type="match status" value="1"/>
</dbReference>
<dbReference type="InterPro" id="IPR036554">
    <property type="entry name" value="GHMP_kinase_C_sf"/>
</dbReference>
<sequence length="385" mass="41637">MPNPAQRVNKLFVQTFGTQADAIYLAPGRVNIIGDHTDYNEGFVLPTAINFHTFIAVKRREDNQFRAVSAAFPGDVKQWTFGEEGSAPQFLEWADYLKGFSAAMAMSGLTPKGIDLAIVSNVPLGAGLSSSAALEIAFGTAVNDASQIKLSPLAIAQLAQRGENHYVGAAGGIMDQMISALGQQDHALLIDCLDLDCEAVSIPENLSLIMIDSSVERDHAEQEYALRREQCAQVAQYFQLDSLRHLALADLNAAKNDLSDAGYRRAKHVITENRRTQNAAWALESGNIAQLSQLMADSHISMRDDFEVSVPEIDFLVEIIANVIGDKGGVRMTGAGLGGYIVALVDHSLTDAVVEAVEQQYTQKTGLEATIYLCSATDGARQFTK</sequence>
<evidence type="ECO:0000256" key="7">
    <source>
        <dbReference type="NCBIfam" id="TIGR00131"/>
    </source>
</evidence>
<dbReference type="InterPro" id="IPR013750">
    <property type="entry name" value="GHMP_kinase_C_dom"/>
</dbReference>
<keyword evidence="6" id="KW-0299">Galactose metabolism</keyword>
<keyword evidence="5" id="KW-0067">ATP-binding</keyword>
<feature type="domain" description="GHMP kinase N-terminal" evidence="8">
    <location>
        <begin position="106"/>
        <end position="182"/>
    </location>
</feature>
<dbReference type="InterPro" id="IPR019741">
    <property type="entry name" value="Galactokinase_CS"/>
</dbReference>
<keyword evidence="3" id="KW-0547">Nucleotide-binding</keyword>